<dbReference type="PROSITE" id="PS01124">
    <property type="entry name" value="HTH_ARAC_FAMILY_2"/>
    <property type="match status" value="1"/>
</dbReference>
<dbReference type="SMART" id="SM00342">
    <property type="entry name" value="HTH_ARAC"/>
    <property type="match status" value="1"/>
</dbReference>
<comment type="caution">
    <text evidence="5">The sequence shown here is derived from an EMBL/GenBank/DDBJ whole genome shotgun (WGS) entry which is preliminary data.</text>
</comment>
<gene>
    <name evidence="5" type="ORF">GGR43_002322</name>
</gene>
<dbReference type="Proteomes" id="UP000571950">
    <property type="component" value="Unassembled WGS sequence"/>
</dbReference>
<evidence type="ECO:0000313" key="6">
    <source>
        <dbReference type="Proteomes" id="UP000571950"/>
    </source>
</evidence>
<evidence type="ECO:0000256" key="3">
    <source>
        <dbReference type="ARBA" id="ARBA00023163"/>
    </source>
</evidence>
<dbReference type="Gene3D" id="1.10.10.60">
    <property type="entry name" value="Homeodomain-like"/>
    <property type="match status" value="1"/>
</dbReference>
<proteinExistence type="predicted"/>
<keyword evidence="2 5" id="KW-0238">DNA-binding</keyword>
<dbReference type="PANTHER" id="PTHR46796:SF12">
    <property type="entry name" value="HTH-TYPE DNA-BINDING TRANSCRIPTIONAL ACTIVATOR EUTR"/>
    <property type="match status" value="1"/>
</dbReference>
<keyword evidence="1" id="KW-0805">Transcription regulation</keyword>
<dbReference type="Pfam" id="PF12833">
    <property type="entry name" value="HTH_18"/>
    <property type="match status" value="1"/>
</dbReference>
<dbReference type="RefSeq" id="WP_246343630.1">
    <property type="nucleotide sequence ID" value="NZ_BSPS01000037.1"/>
</dbReference>
<keyword evidence="6" id="KW-1185">Reference proteome</keyword>
<accession>A0A7W6BN24</accession>
<dbReference type="EMBL" id="JACIDT010000007">
    <property type="protein sequence ID" value="MBB3926602.1"/>
    <property type="molecule type" value="Genomic_DNA"/>
</dbReference>
<feature type="domain" description="HTH araC/xylS-type" evidence="4">
    <location>
        <begin position="169"/>
        <end position="269"/>
    </location>
</feature>
<dbReference type="PANTHER" id="PTHR46796">
    <property type="entry name" value="HTH-TYPE TRANSCRIPTIONAL ACTIVATOR RHAS-RELATED"/>
    <property type="match status" value="1"/>
</dbReference>
<name>A0A7W6BN24_9SPHN</name>
<dbReference type="GO" id="GO:0003700">
    <property type="term" value="F:DNA-binding transcription factor activity"/>
    <property type="evidence" value="ECO:0007669"/>
    <property type="project" value="InterPro"/>
</dbReference>
<sequence length="293" mass="33103">MMELAFPSGGALDAIGVQYWEPPEHLRYFFGSIYHFSVRLQNYSDVTRADMPQLRFMLAATGEYLFNDGRRCSTPEVCMLGATMGATRFFIDGEASVLGISVLPLGWLALGCESADLWVDNLYDAEAVHGPQYRTMLAQLRAAPRLDDAIPLLWTFLEQQLAPVPQSLIDLVSKIDQWLSENDSPRIEDIVEATGLSARQLARYTNRLYGAPPKFLARKYRALRCAAQIVLDKKTWNELCAEGCFYDQSHFIREIKQFLGLTPNQLLTDPTMLARLTVQRRALTGVMKLNRIS</sequence>
<dbReference type="InterPro" id="IPR050204">
    <property type="entry name" value="AraC_XylS_family_regulators"/>
</dbReference>
<dbReference type="GO" id="GO:0043565">
    <property type="term" value="F:sequence-specific DNA binding"/>
    <property type="evidence" value="ECO:0007669"/>
    <property type="project" value="InterPro"/>
</dbReference>
<evidence type="ECO:0000313" key="5">
    <source>
        <dbReference type="EMBL" id="MBB3926602.1"/>
    </source>
</evidence>
<reference evidence="5 6" key="1">
    <citation type="submission" date="2020-08" db="EMBL/GenBank/DDBJ databases">
        <title>Genomic Encyclopedia of Type Strains, Phase IV (KMG-IV): sequencing the most valuable type-strain genomes for metagenomic binning, comparative biology and taxonomic classification.</title>
        <authorList>
            <person name="Goeker M."/>
        </authorList>
    </citation>
    <scope>NUCLEOTIDE SEQUENCE [LARGE SCALE GENOMIC DNA]</scope>
    <source>
        <strain evidence="5 6">DSM 26189</strain>
    </source>
</reference>
<keyword evidence="3" id="KW-0804">Transcription</keyword>
<dbReference type="AlphaFoldDB" id="A0A7W6BN24"/>
<evidence type="ECO:0000256" key="1">
    <source>
        <dbReference type="ARBA" id="ARBA00023015"/>
    </source>
</evidence>
<organism evidence="5 6">
    <name type="scientific">Sphingobium jiangsuense</name>
    <dbReference type="NCBI Taxonomy" id="870476"/>
    <lineage>
        <taxon>Bacteria</taxon>
        <taxon>Pseudomonadati</taxon>
        <taxon>Pseudomonadota</taxon>
        <taxon>Alphaproteobacteria</taxon>
        <taxon>Sphingomonadales</taxon>
        <taxon>Sphingomonadaceae</taxon>
        <taxon>Sphingobium</taxon>
    </lineage>
</organism>
<evidence type="ECO:0000259" key="4">
    <source>
        <dbReference type="PROSITE" id="PS01124"/>
    </source>
</evidence>
<evidence type="ECO:0000256" key="2">
    <source>
        <dbReference type="ARBA" id="ARBA00023125"/>
    </source>
</evidence>
<protein>
    <submittedName>
        <fullName evidence="5">AraC-like DNA-binding protein</fullName>
    </submittedName>
</protein>
<dbReference type="InterPro" id="IPR018060">
    <property type="entry name" value="HTH_AraC"/>
</dbReference>